<name>A0A226X710_CABSO</name>
<proteinExistence type="predicted"/>
<reference evidence="2" key="1">
    <citation type="submission" date="2017-01" db="EMBL/GenBank/DDBJ databases">
        <title>Genome Analysis of Deinococcus marmoris KOPRI26562.</title>
        <authorList>
            <person name="Kim J.H."/>
            <person name="Oh H.-M."/>
        </authorList>
    </citation>
    <scope>NUCLEOTIDE SEQUENCE [LARGE SCALE GENOMIC DNA]</scope>
    <source>
        <strain evidence="2">PAMC 26633</strain>
    </source>
</reference>
<evidence type="ECO:0000313" key="1">
    <source>
        <dbReference type="EMBL" id="OXC79113.1"/>
    </source>
</evidence>
<dbReference type="AlphaFoldDB" id="A0A226X710"/>
<sequence>MQRGVKTPRCVLWLLPLHVYRVHAVRVISRRPPSFRQNPLRRFRSRNHLVS</sequence>
<accession>A0A226X710</accession>
<gene>
    <name evidence="1" type="ORF">BSU04_08065</name>
</gene>
<dbReference type="EMBL" id="MTHB01000046">
    <property type="protein sequence ID" value="OXC79113.1"/>
    <property type="molecule type" value="Genomic_DNA"/>
</dbReference>
<protein>
    <submittedName>
        <fullName evidence="1">Uncharacterized protein</fullName>
    </submittedName>
</protein>
<dbReference type="Proteomes" id="UP000214720">
    <property type="component" value="Unassembled WGS sequence"/>
</dbReference>
<evidence type="ECO:0000313" key="2">
    <source>
        <dbReference type="Proteomes" id="UP000214720"/>
    </source>
</evidence>
<organism evidence="1 2">
    <name type="scientific">Caballeronia sordidicola</name>
    <name type="common">Burkholderia sordidicola</name>
    <dbReference type="NCBI Taxonomy" id="196367"/>
    <lineage>
        <taxon>Bacteria</taxon>
        <taxon>Pseudomonadati</taxon>
        <taxon>Pseudomonadota</taxon>
        <taxon>Betaproteobacteria</taxon>
        <taxon>Burkholderiales</taxon>
        <taxon>Burkholderiaceae</taxon>
        <taxon>Caballeronia</taxon>
    </lineage>
</organism>
<comment type="caution">
    <text evidence="1">The sequence shown here is derived from an EMBL/GenBank/DDBJ whole genome shotgun (WGS) entry which is preliminary data.</text>
</comment>